<organism evidence="1 2">
    <name type="scientific">Bacillus methanolicus PB1</name>
    <dbReference type="NCBI Taxonomy" id="997296"/>
    <lineage>
        <taxon>Bacteria</taxon>
        <taxon>Bacillati</taxon>
        <taxon>Bacillota</taxon>
        <taxon>Bacilli</taxon>
        <taxon>Bacillales</taxon>
        <taxon>Bacillaceae</taxon>
        <taxon>Bacillus</taxon>
    </lineage>
</organism>
<sequence length="33" mass="4093">MEKMRIILEKFYIILENQHIILEIAEAKKYHSF</sequence>
<protein>
    <submittedName>
        <fullName evidence="1">Uncharacterized protein</fullName>
    </submittedName>
</protein>
<evidence type="ECO:0000313" key="2">
    <source>
        <dbReference type="Proteomes" id="UP000010523"/>
    </source>
</evidence>
<accession>I3E5Z5</accession>
<name>I3E5Z5_BACMT</name>
<comment type="caution">
    <text evidence="1">The sequence shown here is derived from an EMBL/GenBank/DDBJ whole genome shotgun (WGS) entry which is preliminary data.</text>
</comment>
<dbReference type="AlphaFoldDB" id="I3E5Z5"/>
<dbReference type="PATRIC" id="fig|997296.3.peg.706"/>
<dbReference type="EMBL" id="AFEU01000001">
    <property type="protein sequence ID" value="EIJ81916.1"/>
    <property type="molecule type" value="Genomic_DNA"/>
</dbReference>
<keyword evidence="2" id="KW-1185">Reference proteome</keyword>
<proteinExistence type="predicted"/>
<gene>
    <name evidence="1" type="ORF">PB1_03215</name>
</gene>
<reference evidence="1 2" key="1">
    <citation type="journal article" date="2012" name="Appl. Environ. Microbiol.">
        <title>Genome Sequence of Thermotolerant Bacillus methanolicus: Features and Regulation Related to Methylotrophy and Production of L-Lysine and L-Glutamate from Methanol.</title>
        <authorList>
            <person name="Heggeset T.M."/>
            <person name="Krog A."/>
            <person name="Balzer S."/>
            <person name="Wentzel A."/>
            <person name="Ellingsen T.E."/>
            <person name="Brautaset T."/>
        </authorList>
    </citation>
    <scope>NUCLEOTIDE SEQUENCE [LARGE SCALE GENOMIC DNA]</scope>
    <source>
        <strain evidence="1 2">PB1</strain>
    </source>
</reference>
<dbReference type="Proteomes" id="UP000010523">
    <property type="component" value="Unassembled WGS sequence"/>
</dbReference>
<evidence type="ECO:0000313" key="1">
    <source>
        <dbReference type="EMBL" id="EIJ81916.1"/>
    </source>
</evidence>